<feature type="region of interest" description="Disordered" evidence="1">
    <location>
        <begin position="62"/>
        <end position="88"/>
    </location>
</feature>
<name>A0ABS1GEM7_9GAMM</name>
<gene>
    <name evidence="2" type="ORF">IBE52_09710</name>
</gene>
<dbReference type="Pfam" id="PF12097">
    <property type="entry name" value="DUF3573"/>
    <property type="match status" value="1"/>
</dbReference>
<organism evidence="2 3">
    <name type="scientific">Francisella philomiragia</name>
    <dbReference type="NCBI Taxonomy" id="28110"/>
    <lineage>
        <taxon>Bacteria</taxon>
        <taxon>Pseudomonadati</taxon>
        <taxon>Pseudomonadota</taxon>
        <taxon>Gammaproteobacteria</taxon>
        <taxon>Thiotrichales</taxon>
        <taxon>Francisellaceae</taxon>
        <taxon>Francisella</taxon>
    </lineage>
</organism>
<protein>
    <submittedName>
        <fullName evidence="2">DUF3573 domain-containing protein</fullName>
    </submittedName>
</protein>
<comment type="caution">
    <text evidence="2">The sequence shown here is derived from an EMBL/GenBank/DDBJ whole genome shotgun (WGS) entry which is preliminary data.</text>
</comment>
<feature type="compositionally biased region" description="Polar residues" evidence="1">
    <location>
        <begin position="124"/>
        <end position="141"/>
    </location>
</feature>
<evidence type="ECO:0000313" key="3">
    <source>
        <dbReference type="Proteomes" id="UP000760407"/>
    </source>
</evidence>
<proteinExistence type="predicted"/>
<feature type="region of interest" description="Disordered" evidence="1">
    <location>
        <begin position="112"/>
        <end position="169"/>
    </location>
</feature>
<dbReference type="RefSeq" id="WP_200167509.1">
    <property type="nucleotide sequence ID" value="NZ_JACTSG010000006.1"/>
</dbReference>
<keyword evidence="3" id="KW-1185">Reference proteome</keyword>
<feature type="compositionally biased region" description="Low complexity" evidence="1">
    <location>
        <begin position="65"/>
        <end position="88"/>
    </location>
</feature>
<evidence type="ECO:0000313" key="2">
    <source>
        <dbReference type="EMBL" id="MBK2303190.1"/>
    </source>
</evidence>
<evidence type="ECO:0000256" key="1">
    <source>
        <dbReference type="SAM" id="MobiDB-lite"/>
    </source>
</evidence>
<sequence>MLKKIFLCRWLNFFRGRLIVVISRLKKTCLLVGSLLAFYGYAYSEDSPQVVSQGGPLGATSIGDQSLGQASQSNSSQSSSTVDSSQQSSGNINERELLLSLQRQVQQLQGQLQQLKSQDGGGLKNTSNGKSSFTTYSSKVDGNSNAGSLGGNGEGRDLSKALVSDSNPSDIMQNVSASDSIVNLGDQPAGGIFSSNGGIDVGGGPAITTQGQVTYLGSYSGNNSIPIGQISSNLFASTLLGQREKFDDYSVFFGGFIEADAQAWFGSGISKWDPSNNRLSSNGQNIYLTNAKLYFLSNLGHYVTAQFDFDTDESGSFGLGNAFVIFGNLDTSPFFVTAGRNKLTVGSYGGGGPWTGGITGFLAPGSPTNVSINYKDSVWNAAVAVFGSDDKHANFSTGVFYADSWTPNLAAGFNVGYVYNIAGAQNGNIQDSLKALNRAGDTVGALNVDGNLSYSVFGGIFQIGAGWASTTNSEEFNGVGTGNVLAGAWYGALNYAAMIGGRNTNFNATYGQTYNAQAIPMSTSNASPSFGQTATGIKEQLIFSAQRAYFDDNVLFGPEYSYQRLYSGEHMNTITLDMAVYV</sequence>
<dbReference type="Proteomes" id="UP000760407">
    <property type="component" value="Unassembled WGS sequence"/>
</dbReference>
<reference evidence="2 3" key="1">
    <citation type="submission" date="2020-08" db="EMBL/GenBank/DDBJ databases">
        <title>Comparative genomics of Francisella species.</title>
        <authorList>
            <person name="Sahl J."/>
            <person name="Sjodin A."/>
            <person name="Wagner D."/>
            <person name="Forsman M."/>
        </authorList>
    </citation>
    <scope>NUCLEOTIDE SEQUENCE [LARGE SCALE GENOMIC DNA]</scope>
    <source>
        <strain evidence="2 3">F1093</strain>
    </source>
</reference>
<dbReference type="InterPro" id="IPR021956">
    <property type="entry name" value="DUF3573"/>
</dbReference>
<dbReference type="EMBL" id="JACTSG010000006">
    <property type="protein sequence ID" value="MBK2303190.1"/>
    <property type="molecule type" value="Genomic_DNA"/>
</dbReference>
<accession>A0ABS1GEM7</accession>